<dbReference type="RefSeq" id="WP_267770834.1">
    <property type="nucleotide sequence ID" value="NZ_JAPNKE010000002.1"/>
</dbReference>
<name>A0A9X3EQ30_9BACT</name>
<comment type="caution">
    <text evidence="1">The sequence shown here is derived from an EMBL/GenBank/DDBJ whole genome shotgun (WGS) entry which is preliminary data.</text>
</comment>
<organism evidence="1 2">
    <name type="scientific">Nannocystis pusilla</name>
    <dbReference type="NCBI Taxonomy" id="889268"/>
    <lineage>
        <taxon>Bacteria</taxon>
        <taxon>Pseudomonadati</taxon>
        <taxon>Myxococcota</taxon>
        <taxon>Polyangia</taxon>
        <taxon>Nannocystales</taxon>
        <taxon>Nannocystaceae</taxon>
        <taxon>Nannocystis</taxon>
    </lineage>
</organism>
<accession>A0A9X3EQ30</accession>
<dbReference type="Proteomes" id="UP001150924">
    <property type="component" value="Unassembled WGS sequence"/>
</dbReference>
<reference evidence="1" key="1">
    <citation type="submission" date="2022-11" db="EMBL/GenBank/DDBJ databases">
        <title>Minimal conservation of predation-associated metabolite biosynthetic gene clusters underscores biosynthetic potential of Myxococcota including descriptions for ten novel species: Archangium lansinium sp. nov., Myxococcus landrumus sp. nov., Nannocystis bai.</title>
        <authorList>
            <person name="Ahearne A."/>
            <person name="Stevens C."/>
            <person name="Phillips K."/>
        </authorList>
    </citation>
    <scope>NUCLEOTIDE SEQUENCE</scope>
    <source>
        <strain evidence="1">Na p29</strain>
    </source>
</reference>
<evidence type="ECO:0000313" key="2">
    <source>
        <dbReference type="Proteomes" id="UP001150924"/>
    </source>
</evidence>
<keyword evidence="2" id="KW-1185">Reference proteome</keyword>
<proteinExistence type="predicted"/>
<protein>
    <recommendedName>
        <fullName evidence="3">DUF4276 family protein</fullName>
    </recommendedName>
</protein>
<gene>
    <name evidence="1" type="ORF">OV079_22055</name>
</gene>
<dbReference type="EMBL" id="JAPNKE010000002">
    <property type="protein sequence ID" value="MCY1008192.1"/>
    <property type="molecule type" value="Genomic_DNA"/>
</dbReference>
<evidence type="ECO:0000313" key="1">
    <source>
        <dbReference type="EMBL" id="MCY1008192.1"/>
    </source>
</evidence>
<evidence type="ECO:0008006" key="3">
    <source>
        <dbReference type="Google" id="ProtNLM"/>
    </source>
</evidence>
<sequence length="238" mass="26185">MKRVLFVGDGKHDIGVPDWPTDEPFPARGVVPHLAERVAAVDRAHSLAMPWSHPRLSRFQPKNRAQRTRGYEAKVRAAMLQIERGVLRVDGLVCVVDEDNDPERRNLPDVLHVHASERCPIAAGVAVRSIEAWTLGARTALAQALRTKVDMVEKTCPSSSVEELYEGAGDRSRRPKHILQRLADELARMKDSLELREEIASLTDPDELCKACPIGFAPFAVAVRAAFGPPPVVVGSTP</sequence>
<dbReference type="AlphaFoldDB" id="A0A9X3EQ30"/>